<dbReference type="InterPro" id="IPR013761">
    <property type="entry name" value="SAM/pointed_sf"/>
</dbReference>
<evidence type="ECO:0000256" key="2">
    <source>
        <dbReference type="PROSITE-ProRule" id="PRU01313"/>
    </source>
</evidence>
<dbReference type="InParanoid" id="G3UDP1"/>
<dbReference type="GO" id="GO:0000978">
    <property type="term" value="F:RNA polymerase II cis-regulatory region sequence-specific DNA binding"/>
    <property type="evidence" value="ECO:0007669"/>
    <property type="project" value="TreeGrafter"/>
</dbReference>
<evidence type="ECO:0000256" key="3">
    <source>
        <dbReference type="SAM" id="MobiDB-lite"/>
    </source>
</evidence>
<evidence type="ECO:0000256" key="1">
    <source>
        <dbReference type="ARBA" id="ARBA00010852"/>
    </source>
</evidence>
<dbReference type="Ensembl" id="ENSLAFT00000035105.1">
    <property type="protein sequence ID" value="ENSLAFP00000025949.1"/>
    <property type="gene ID" value="ENSLAFG00000029198.1"/>
</dbReference>
<evidence type="ECO:0000259" key="4">
    <source>
        <dbReference type="PROSITE" id="PS51968"/>
    </source>
</evidence>
<comment type="subcellular location">
    <subcellularLocation>
        <location evidence="2">Nucleus</location>
    </subcellularLocation>
</comment>
<accession>G3UDP1</accession>
<dbReference type="Gene3D" id="1.10.150.50">
    <property type="entry name" value="Transcription Factor, Ets-1"/>
    <property type="match status" value="1"/>
</dbReference>
<proteinExistence type="inferred from homology"/>
<dbReference type="AlphaFoldDB" id="G3UDP1"/>
<dbReference type="PROSITE" id="PS51968">
    <property type="entry name" value="GRH_CP2_DB"/>
    <property type="match status" value="1"/>
</dbReference>
<dbReference type="InterPro" id="IPR040167">
    <property type="entry name" value="TF_CP2-like"/>
</dbReference>
<dbReference type="Proteomes" id="UP000007646">
    <property type="component" value="Unassembled WGS sequence"/>
</dbReference>
<dbReference type="InterPro" id="IPR041418">
    <property type="entry name" value="SAM_3"/>
</dbReference>
<reference evidence="5" key="2">
    <citation type="submission" date="2025-08" db="UniProtKB">
        <authorList>
            <consortium name="Ensembl"/>
        </authorList>
    </citation>
    <scope>IDENTIFICATION</scope>
    <source>
        <strain evidence="5">Isolate ISIS603380</strain>
    </source>
</reference>
<reference evidence="5" key="3">
    <citation type="submission" date="2025-09" db="UniProtKB">
        <authorList>
            <consortium name="Ensembl"/>
        </authorList>
    </citation>
    <scope>IDENTIFICATION</scope>
    <source>
        <strain evidence="5">Isolate ISIS603380</strain>
    </source>
</reference>
<dbReference type="InterPro" id="IPR007604">
    <property type="entry name" value="CP2"/>
</dbReference>
<feature type="compositionally biased region" description="Polar residues" evidence="3">
    <location>
        <begin position="277"/>
        <end position="322"/>
    </location>
</feature>
<feature type="compositionally biased region" description="Basic and acidic residues" evidence="3">
    <location>
        <begin position="230"/>
        <end position="256"/>
    </location>
</feature>
<keyword evidence="2" id="KW-0238">DNA-binding</keyword>
<dbReference type="PANTHER" id="PTHR11037:SF13">
    <property type="entry name" value="UPSTREAM-BINDING PROTEIN 1"/>
    <property type="match status" value="1"/>
</dbReference>
<keyword evidence="6" id="KW-1185">Reference proteome</keyword>
<dbReference type="GeneTree" id="ENSGT00940000156148"/>
<sequence>VAWVLKMDKGIESGLVHDLDASVSGIGQELAPGYCRSQTLALPIFKQKDSSLPLDGEPEHPPSQYVVCVVMSAVRRHAEPLAYLNQGQPYAIRMLENRKMGDMPEMSGKLVKSIIPAVFHDTRLQCTGHQQLGGWKWNRPGDRLHEVDIPGSVGITDTKTNPNEFLWDPAKRSSAFIQAPCISTGLTPWKHGEKGVPFRFQVDAFKQNQNGEHEDHLHAASCRIKVLKPKGADRKQKTDRGKMERRTAPENEKYQPSEDTTALTECSLWPPRRVTVLPQSPLSSPLHQGTCSVPGSNPSSPDHQGDGVSQASGEQPQPSATIQEKPRLLENRFPSYTRLFSNFSDADLLKLTAQDLEQTCGAAEGIRLYTSLKSRSVQPGLTLCPGSSRRQANGSGVAHVYHTIDLEGKLALEVALNLALVSNIPWHKIIHIYRQGPAGIHISVSDQKVQSFQDESFLFSTVRDENGGGIHPILK</sequence>
<name>G3UDP1_LOXAF</name>
<dbReference type="eggNOG" id="KOG4091">
    <property type="taxonomic scope" value="Eukaryota"/>
</dbReference>
<evidence type="ECO:0000313" key="5">
    <source>
        <dbReference type="Ensembl" id="ENSLAFP00000025949.1"/>
    </source>
</evidence>
<dbReference type="Pfam" id="PF18016">
    <property type="entry name" value="SAM_3"/>
    <property type="match status" value="1"/>
</dbReference>
<evidence type="ECO:0000313" key="6">
    <source>
        <dbReference type="Proteomes" id="UP000007646"/>
    </source>
</evidence>
<feature type="region of interest" description="Disordered" evidence="3">
    <location>
        <begin position="212"/>
        <end position="264"/>
    </location>
</feature>
<dbReference type="Pfam" id="PF04516">
    <property type="entry name" value="CP2"/>
    <property type="match status" value="1"/>
</dbReference>
<feature type="region of interest" description="Disordered" evidence="3">
    <location>
        <begin position="277"/>
        <end position="328"/>
    </location>
</feature>
<dbReference type="HOGENOM" id="CLU_015127_2_0_1"/>
<reference evidence="5 6" key="1">
    <citation type="submission" date="2009-06" db="EMBL/GenBank/DDBJ databases">
        <title>The Genome Sequence of Loxodonta africana (African elephant).</title>
        <authorList>
            <person name="Di Palma F."/>
            <person name="Heiman D."/>
            <person name="Young S."/>
            <person name="Johnson J."/>
            <person name="Lander E.S."/>
            <person name="Lindblad-Toh K."/>
        </authorList>
    </citation>
    <scope>NUCLEOTIDE SEQUENCE [LARGE SCALE GENOMIC DNA]</scope>
    <source>
        <strain evidence="5 6">Isolate ISIS603380</strain>
    </source>
</reference>
<dbReference type="PANTHER" id="PTHR11037">
    <property type="entry name" value="TRANSCRIPTION FACTOR CP2"/>
    <property type="match status" value="1"/>
</dbReference>
<comment type="similarity">
    <text evidence="1">Belongs to the grh/CP2 family. CP2 subfamily.</text>
</comment>
<organism evidence="5 6">
    <name type="scientific">Loxodonta africana</name>
    <name type="common">African elephant</name>
    <dbReference type="NCBI Taxonomy" id="9785"/>
    <lineage>
        <taxon>Eukaryota</taxon>
        <taxon>Metazoa</taxon>
        <taxon>Chordata</taxon>
        <taxon>Craniata</taxon>
        <taxon>Vertebrata</taxon>
        <taxon>Euteleostomi</taxon>
        <taxon>Mammalia</taxon>
        <taxon>Eutheria</taxon>
        <taxon>Afrotheria</taxon>
        <taxon>Proboscidea</taxon>
        <taxon>Elephantidae</taxon>
        <taxon>Loxodonta</taxon>
    </lineage>
</organism>
<dbReference type="GO" id="GO:0001228">
    <property type="term" value="F:DNA-binding transcription activator activity, RNA polymerase II-specific"/>
    <property type="evidence" value="ECO:0007669"/>
    <property type="project" value="TreeGrafter"/>
</dbReference>
<dbReference type="GO" id="GO:0005634">
    <property type="term" value="C:nucleus"/>
    <property type="evidence" value="ECO:0007669"/>
    <property type="project" value="UniProtKB-SubCell"/>
</dbReference>
<protein>
    <recommendedName>
        <fullName evidence="4">Grh/CP2 DB domain-containing protein</fullName>
    </recommendedName>
</protein>
<feature type="domain" description="Grh/CP2 DB" evidence="4">
    <location>
        <begin position="59"/>
        <end position="289"/>
    </location>
</feature>
<keyword evidence="2" id="KW-0539">Nucleus</keyword>